<evidence type="ECO:0000313" key="2">
    <source>
        <dbReference type="Proteomes" id="UP000255508"/>
    </source>
</evidence>
<sequence length="171" mass="18653">MGLVGDVVEIEIDDKTTVPVFQLANLLDLDPRRVQQLSGEDVVAKADRGSYYLARSVRGNVSYLRDRVPHSGKGRGNYGTEHVRLISAKANLAELEEMEKRGELTLVDQVEAAAFDAARKAQEALISIPDRLAAVVAAETDPTAVHKLMEKEILVVCSMLAKVAEEEGDPQ</sequence>
<proteinExistence type="predicted"/>
<gene>
    <name evidence="1" type="ORF">DIZ79_18930</name>
</gene>
<organism evidence="1 2">
    <name type="scientific">endosymbiont of Lamellibrachia luymesi</name>
    <dbReference type="NCBI Taxonomy" id="2200907"/>
    <lineage>
        <taxon>Bacteria</taxon>
        <taxon>Pseudomonadati</taxon>
        <taxon>Pseudomonadota</taxon>
        <taxon>Gammaproteobacteria</taxon>
        <taxon>sulfur-oxidizing symbionts</taxon>
    </lineage>
</organism>
<dbReference type="Proteomes" id="UP000255508">
    <property type="component" value="Unassembled WGS sequence"/>
</dbReference>
<comment type="caution">
    <text evidence="1">The sequence shown here is derived from an EMBL/GenBank/DDBJ whole genome shotgun (WGS) entry which is preliminary data.</text>
</comment>
<evidence type="ECO:0000313" key="1">
    <source>
        <dbReference type="EMBL" id="RDH80828.1"/>
    </source>
</evidence>
<dbReference type="AlphaFoldDB" id="A0A370D756"/>
<reference evidence="1 2" key="1">
    <citation type="journal article" date="2018" name="ISME J.">
        <title>Endosymbiont genomes yield clues of tubeworm success.</title>
        <authorList>
            <person name="Li Y."/>
            <person name="Liles M.R."/>
            <person name="Halanych K.M."/>
        </authorList>
    </citation>
    <scope>NUCLEOTIDE SEQUENCE [LARGE SCALE GENOMIC DNA]</scope>
    <source>
        <strain evidence="1">A1422</strain>
    </source>
</reference>
<protein>
    <submittedName>
        <fullName evidence="1">Terminase small subunit, Nu1</fullName>
    </submittedName>
</protein>
<dbReference type="EMBL" id="QFXD01000337">
    <property type="protein sequence ID" value="RDH80828.1"/>
    <property type="molecule type" value="Genomic_DNA"/>
</dbReference>
<name>A0A370D756_9GAMM</name>
<accession>A0A370D756</accession>